<name>A0A9P5MR18_9AGAM</name>
<comment type="caution">
    <text evidence="2">The sequence shown here is derived from an EMBL/GenBank/DDBJ whole genome shotgun (WGS) entry which is preliminary data.</text>
</comment>
<feature type="domain" description="HIT-type" evidence="1">
    <location>
        <begin position="3"/>
        <end position="35"/>
    </location>
</feature>
<keyword evidence="3" id="KW-1185">Reference proteome</keyword>
<protein>
    <recommendedName>
        <fullName evidence="1">HIT-type domain-containing protein</fullName>
    </recommendedName>
</protein>
<dbReference type="Proteomes" id="UP000759537">
    <property type="component" value="Unassembled WGS sequence"/>
</dbReference>
<dbReference type="CDD" id="cd23024">
    <property type="entry name" value="zf-HIT_ZNHIT2-3"/>
    <property type="match status" value="1"/>
</dbReference>
<dbReference type="InterPro" id="IPR007529">
    <property type="entry name" value="Znf_HIT"/>
</dbReference>
<reference evidence="2" key="1">
    <citation type="submission" date="2019-10" db="EMBL/GenBank/DDBJ databases">
        <authorList>
            <consortium name="DOE Joint Genome Institute"/>
            <person name="Kuo A."/>
            <person name="Miyauchi S."/>
            <person name="Kiss E."/>
            <person name="Drula E."/>
            <person name="Kohler A."/>
            <person name="Sanchez-Garcia M."/>
            <person name="Andreopoulos B."/>
            <person name="Barry K.W."/>
            <person name="Bonito G."/>
            <person name="Buee M."/>
            <person name="Carver A."/>
            <person name="Chen C."/>
            <person name="Cichocki N."/>
            <person name="Clum A."/>
            <person name="Culley D."/>
            <person name="Crous P.W."/>
            <person name="Fauchery L."/>
            <person name="Girlanda M."/>
            <person name="Hayes R."/>
            <person name="Keri Z."/>
            <person name="LaButti K."/>
            <person name="Lipzen A."/>
            <person name="Lombard V."/>
            <person name="Magnuson J."/>
            <person name="Maillard F."/>
            <person name="Morin E."/>
            <person name="Murat C."/>
            <person name="Nolan M."/>
            <person name="Ohm R."/>
            <person name="Pangilinan J."/>
            <person name="Pereira M."/>
            <person name="Perotto S."/>
            <person name="Peter M."/>
            <person name="Riley R."/>
            <person name="Sitrit Y."/>
            <person name="Stielow B."/>
            <person name="Szollosi G."/>
            <person name="Zifcakova L."/>
            <person name="Stursova M."/>
            <person name="Spatafora J.W."/>
            <person name="Tedersoo L."/>
            <person name="Vaario L.-M."/>
            <person name="Yamada A."/>
            <person name="Yan M."/>
            <person name="Wang P."/>
            <person name="Xu J."/>
            <person name="Bruns T."/>
            <person name="Baldrian P."/>
            <person name="Vilgalys R."/>
            <person name="Henrissat B."/>
            <person name="Grigoriev I.V."/>
            <person name="Hibbett D."/>
            <person name="Nagy L.G."/>
            <person name="Martin F.M."/>
        </authorList>
    </citation>
    <scope>NUCLEOTIDE SEQUENCE</scope>
    <source>
        <strain evidence="2">Prilba</strain>
    </source>
</reference>
<dbReference type="AlphaFoldDB" id="A0A9P5MR18"/>
<proteinExistence type="predicted"/>
<dbReference type="OrthoDB" id="18412at2759"/>
<dbReference type="Pfam" id="PF04438">
    <property type="entry name" value="zf-HIT"/>
    <property type="match status" value="1"/>
</dbReference>
<dbReference type="SUPFAM" id="SSF144232">
    <property type="entry name" value="HIT/MYND zinc finger-like"/>
    <property type="match status" value="1"/>
</dbReference>
<accession>A0A9P5MR18</accession>
<reference evidence="2" key="2">
    <citation type="journal article" date="2020" name="Nat. Commun.">
        <title>Large-scale genome sequencing of mycorrhizal fungi provides insights into the early evolution of symbiotic traits.</title>
        <authorList>
            <person name="Miyauchi S."/>
            <person name="Kiss E."/>
            <person name="Kuo A."/>
            <person name="Drula E."/>
            <person name="Kohler A."/>
            <person name="Sanchez-Garcia M."/>
            <person name="Morin E."/>
            <person name="Andreopoulos B."/>
            <person name="Barry K.W."/>
            <person name="Bonito G."/>
            <person name="Buee M."/>
            <person name="Carver A."/>
            <person name="Chen C."/>
            <person name="Cichocki N."/>
            <person name="Clum A."/>
            <person name="Culley D."/>
            <person name="Crous P.W."/>
            <person name="Fauchery L."/>
            <person name="Girlanda M."/>
            <person name="Hayes R.D."/>
            <person name="Keri Z."/>
            <person name="LaButti K."/>
            <person name="Lipzen A."/>
            <person name="Lombard V."/>
            <person name="Magnuson J."/>
            <person name="Maillard F."/>
            <person name="Murat C."/>
            <person name="Nolan M."/>
            <person name="Ohm R.A."/>
            <person name="Pangilinan J."/>
            <person name="Pereira M.F."/>
            <person name="Perotto S."/>
            <person name="Peter M."/>
            <person name="Pfister S."/>
            <person name="Riley R."/>
            <person name="Sitrit Y."/>
            <person name="Stielow J.B."/>
            <person name="Szollosi G."/>
            <person name="Zifcakova L."/>
            <person name="Stursova M."/>
            <person name="Spatafora J.W."/>
            <person name="Tedersoo L."/>
            <person name="Vaario L.M."/>
            <person name="Yamada A."/>
            <person name="Yan M."/>
            <person name="Wang P."/>
            <person name="Xu J."/>
            <person name="Bruns T."/>
            <person name="Baldrian P."/>
            <person name="Vilgalys R."/>
            <person name="Dunand C."/>
            <person name="Henrissat B."/>
            <person name="Grigoriev I.V."/>
            <person name="Hibbett D."/>
            <person name="Nagy L.G."/>
            <person name="Martin F.M."/>
        </authorList>
    </citation>
    <scope>NUCLEOTIDE SEQUENCE</scope>
    <source>
        <strain evidence="2">Prilba</strain>
    </source>
</reference>
<evidence type="ECO:0000259" key="1">
    <source>
        <dbReference type="Pfam" id="PF04438"/>
    </source>
</evidence>
<evidence type="ECO:0000313" key="2">
    <source>
        <dbReference type="EMBL" id="KAF8472979.1"/>
    </source>
</evidence>
<dbReference type="Gene3D" id="3.30.60.190">
    <property type="match status" value="1"/>
</dbReference>
<gene>
    <name evidence="2" type="ORF">DFH94DRAFT_795440</name>
</gene>
<evidence type="ECO:0000313" key="3">
    <source>
        <dbReference type="Proteomes" id="UP000759537"/>
    </source>
</evidence>
<dbReference type="EMBL" id="WHVB01000019">
    <property type="protein sequence ID" value="KAF8472979.1"/>
    <property type="molecule type" value="Genomic_DNA"/>
</dbReference>
<sequence>MTPRARCQICQEMESKYTCPGSGCLTDYCSVACYKEHKGGEIPLRPLTSLKWPYVPDESAYPDPLKRDDPKPLQTAQYEAIATSPAIRAILMRDDSDGLKETLRRIDELRGSAREEALQASVGIGRSLGEVSGLGDGGGAMRDLAEAIETAVRGNRDGVLGLDWSGGCPERE</sequence>
<organism evidence="2 3">
    <name type="scientific">Russula ochroleuca</name>
    <dbReference type="NCBI Taxonomy" id="152965"/>
    <lineage>
        <taxon>Eukaryota</taxon>
        <taxon>Fungi</taxon>
        <taxon>Dikarya</taxon>
        <taxon>Basidiomycota</taxon>
        <taxon>Agaricomycotina</taxon>
        <taxon>Agaricomycetes</taxon>
        <taxon>Russulales</taxon>
        <taxon>Russulaceae</taxon>
        <taxon>Russula</taxon>
    </lineage>
</organism>